<dbReference type="RefSeq" id="WP_075663280.1">
    <property type="nucleotide sequence ID" value="NZ_CP009247.1"/>
</dbReference>
<keyword evidence="7" id="KW-0547">Nucleotide-binding</keyword>
<keyword evidence="9" id="KW-0460">Magnesium</keyword>
<reference evidence="12 13" key="1">
    <citation type="submission" date="2014-08" db="EMBL/GenBank/DDBJ databases">
        <title>Complete genome sequence of Corynebacterium frankenforstense ST18(T) (=DSM 45800(T)), isolated from raw cow milk.</title>
        <authorList>
            <person name="Ruckert C."/>
            <person name="Albersmeier A."/>
            <person name="Winkler A."/>
            <person name="Lipski A."/>
            <person name="Kalinowski J."/>
        </authorList>
    </citation>
    <scope>NUCLEOTIDE SEQUENCE [LARGE SCALE GENOMIC DNA]</scope>
    <source>
        <strain evidence="12 13">ST18</strain>
    </source>
</reference>
<dbReference type="OrthoDB" id="9800307at2"/>
<evidence type="ECO:0000313" key="12">
    <source>
        <dbReference type="EMBL" id="APT88305.1"/>
    </source>
</evidence>
<sequence>MRPGLGERGEIRAETAEDTRAFGERLGALLEAGDVVILDGPLGAGKTTMTQGLARGMGVRGRVTSPTFTIAREHRATEPGAPGLIHVDAYRLLGDGGGDPVGALDSLDLESRLDEAAVVAEWGEGLVGQIAGTCLVVHLDRTTAVEEDPDSEARIISWRWEGEDA</sequence>
<proteinExistence type="inferred from homology"/>
<evidence type="ECO:0000256" key="5">
    <source>
        <dbReference type="ARBA" id="ARBA00022694"/>
    </source>
</evidence>
<evidence type="ECO:0000256" key="3">
    <source>
        <dbReference type="ARBA" id="ARBA00019010"/>
    </source>
</evidence>
<keyword evidence="6" id="KW-0479">Metal-binding</keyword>
<dbReference type="AlphaFoldDB" id="A0A1L7CR19"/>
<evidence type="ECO:0000256" key="8">
    <source>
        <dbReference type="ARBA" id="ARBA00022840"/>
    </source>
</evidence>
<comment type="subcellular location">
    <subcellularLocation>
        <location evidence="1">Cytoplasm</location>
    </subcellularLocation>
</comment>
<evidence type="ECO:0000256" key="4">
    <source>
        <dbReference type="ARBA" id="ARBA00022490"/>
    </source>
</evidence>
<keyword evidence="5" id="KW-0819">tRNA processing</keyword>
<evidence type="ECO:0000256" key="10">
    <source>
        <dbReference type="ARBA" id="ARBA00024908"/>
    </source>
</evidence>
<dbReference type="Proteomes" id="UP000185434">
    <property type="component" value="Chromosome"/>
</dbReference>
<evidence type="ECO:0000256" key="6">
    <source>
        <dbReference type="ARBA" id="ARBA00022723"/>
    </source>
</evidence>
<dbReference type="GO" id="GO:0002949">
    <property type="term" value="P:tRNA threonylcarbamoyladenosine modification"/>
    <property type="evidence" value="ECO:0007669"/>
    <property type="project" value="InterPro"/>
</dbReference>
<dbReference type="KEGG" id="cfk:CFRA_02350"/>
<evidence type="ECO:0000256" key="1">
    <source>
        <dbReference type="ARBA" id="ARBA00004496"/>
    </source>
</evidence>
<keyword evidence="13" id="KW-1185">Reference proteome</keyword>
<dbReference type="PANTHER" id="PTHR33540">
    <property type="entry name" value="TRNA THREONYLCARBAMOYLADENOSINE BIOSYNTHESIS PROTEIN TSAE"/>
    <property type="match status" value="1"/>
</dbReference>
<evidence type="ECO:0000256" key="9">
    <source>
        <dbReference type="ARBA" id="ARBA00022842"/>
    </source>
</evidence>
<dbReference type="PANTHER" id="PTHR33540:SF2">
    <property type="entry name" value="TRNA THREONYLCARBAMOYLADENOSINE BIOSYNTHESIS PROTEIN TSAE"/>
    <property type="match status" value="1"/>
</dbReference>
<gene>
    <name evidence="12" type="ORF">CFRA_02350</name>
</gene>
<protein>
    <recommendedName>
        <fullName evidence="3">tRNA threonylcarbamoyladenosine biosynthesis protein TsaE</fullName>
    </recommendedName>
    <alternativeName>
        <fullName evidence="11">t(6)A37 threonylcarbamoyladenosine biosynthesis protein TsaE</fullName>
    </alternativeName>
</protein>
<dbReference type="GO" id="GO:0046872">
    <property type="term" value="F:metal ion binding"/>
    <property type="evidence" value="ECO:0007669"/>
    <property type="project" value="UniProtKB-KW"/>
</dbReference>
<dbReference type="GO" id="GO:0005524">
    <property type="term" value="F:ATP binding"/>
    <property type="evidence" value="ECO:0007669"/>
    <property type="project" value="UniProtKB-KW"/>
</dbReference>
<dbReference type="Gene3D" id="3.40.50.300">
    <property type="entry name" value="P-loop containing nucleotide triphosphate hydrolases"/>
    <property type="match status" value="1"/>
</dbReference>
<organism evidence="12 13">
    <name type="scientific">Corynebacterium frankenforstense DSM 45800</name>
    <dbReference type="NCBI Taxonomy" id="1437875"/>
    <lineage>
        <taxon>Bacteria</taxon>
        <taxon>Bacillati</taxon>
        <taxon>Actinomycetota</taxon>
        <taxon>Actinomycetes</taxon>
        <taxon>Mycobacteriales</taxon>
        <taxon>Corynebacteriaceae</taxon>
        <taxon>Corynebacterium</taxon>
    </lineage>
</organism>
<keyword evidence="8 12" id="KW-0067">ATP-binding</keyword>
<dbReference type="STRING" id="1437875.CFRA_02350"/>
<dbReference type="InterPro" id="IPR003442">
    <property type="entry name" value="T6A_TsaE"/>
</dbReference>
<keyword evidence="4" id="KW-0963">Cytoplasm</keyword>
<evidence type="ECO:0000313" key="13">
    <source>
        <dbReference type="Proteomes" id="UP000185434"/>
    </source>
</evidence>
<dbReference type="NCBIfam" id="TIGR00150">
    <property type="entry name" value="T6A_YjeE"/>
    <property type="match status" value="1"/>
</dbReference>
<dbReference type="SUPFAM" id="SSF52540">
    <property type="entry name" value="P-loop containing nucleoside triphosphate hydrolases"/>
    <property type="match status" value="1"/>
</dbReference>
<dbReference type="InterPro" id="IPR027417">
    <property type="entry name" value="P-loop_NTPase"/>
</dbReference>
<dbReference type="Pfam" id="PF02367">
    <property type="entry name" value="TsaE"/>
    <property type="match status" value="1"/>
</dbReference>
<comment type="function">
    <text evidence="10">Required for the formation of a threonylcarbamoyl group on adenosine at position 37 (t(6)A37) in tRNAs that read codons beginning with adenine. Is involved in the transfer of the threonylcarbamoyl moiety of threonylcarbamoyl-AMP (TC-AMP) to the N6 group of A37, together with TsaD and TsaB. TsaE seems to play an indirect role in the t(6)A biosynthesis pathway, possibly in regulating the core enzymatic function of TsaD.</text>
</comment>
<accession>A0A1L7CR19</accession>
<dbReference type="GO" id="GO:0005737">
    <property type="term" value="C:cytoplasm"/>
    <property type="evidence" value="ECO:0007669"/>
    <property type="project" value="UniProtKB-SubCell"/>
</dbReference>
<dbReference type="EMBL" id="CP009247">
    <property type="protein sequence ID" value="APT88305.1"/>
    <property type="molecule type" value="Genomic_DNA"/>
</dbReference>
<evidence type="ECO:0000256" key="11">
    <source>
        <dbReference type="ARBA" id="ARBA00032441"/>
    </source>
</evidence>
<comment type="similarity">
    <text evidence="2">Belongs to the TsaE family.</text>
</comment>
<name>A0A1L7CR19_9CORY</name>
<evidence type="ECO:0000256" key="2">
    <source>
        <dbReference type="ARBA" id="ARBA00007599"/>
    </source>
</evidence>
<evidence type="ECO:0000256" key="7">
    <source>
        <dbReference type="ARBA" id="ARBA00022741"/>
    </source>
</evidence>